<dbReference type="Pfam" id="PF02357">
    <property type="entry name" value="NusG"/>
    <property type="match status" value="1"/>
</dbReference>
<dbReference type="RefSeq" id="WP_153834895.1">
    <property type="nucleotide sequence ID" value="NZ_JBHUMW010000106.1"/>
</dbReference>
<proteinExistence type="predicted"/>
<evidence type="ECO:0000313" key="3">
    <source>
        <dbReference type="Proteomes" id="UP000435187"/>
    </source>
</evidence>
<name>A0A6N7R309_9BACI</name>
<evidence type="ECO:0000313" key="2">
    <source>
        <dbReference type="EMBL" id="MRI66136.1"/>
    </source>
</evidence>
<accession>A0A6N7R309</accession>
<dbReference type="Proteomes" id="UP000435187">
    <property type="component" value="Unassembled WGS sequence"/>
</dbReference>
<dbReference type="AlphaFoldDB" id="A0A6N7R309"/>
<sequence>MAYFVVQVQTNFEKYVLSVLTDLLLKKKINIVSSIYAIDTKVDFQKTINLDNDNIREYLKQSRIRNYLSNMRYAYYQLNTNDEKNQTLKEAYKQQIKELNKEISKYPTTRNNKETPFIRGYIIIEVKGDFEKIPSDLYHDIKSIPKVVSIPNKYNVPEEEIKFYFDNITEEIAY</sequence>
<feature type="domain" description="NusG-like N-terminal" evidence="1">
    <location>
        <begin position="74"/>
        <end position="161"/>
    </location>
</feature>
<gene>
    <name evidence="2" type="ORF">GH885_07225</name>
</gene>
<protein>
    <recommendedName>
        <fullName evidence="1">NusG-like N-terminal domain-containing protein</fullName>
    </recommendedName>
</protein>
<keyword evidence="3" id="KW-1185">Reference proteome</keyword>
<reference evidence="2 3" key="1">
    <citation type="submission" date="2019-10" db="EMBL/GenBank/DDBJ databases">
        <title>Gracilibacillus salitolerans sp. nov., a moderate halophile isolated from a saline soil in northwest China.</title>
        <authorList>
            <person name="Gan L."/>
        </authorList>
    </citation>
    <scope>NUCLEOTIDE SEQUENCE [LARGE SCALE GENOMIC DNA]</scope>
    <source>
        <strain evidence="2 3">TP2-8</strain>
    </source>
</reference>
<dbReference type="InterPro" id="IPR006645">
    <property type="entry name" value="NGN-like_dom"/>
</dbReference>
<evidence type="ECO:0000259" key="1">
    <source>
        <dbReference type="Pfam" id="PF02357"/>
    </source>
</evidence>
<dbReference type="GO" id="GO:0006354">
    <property type="term" value="P:DNA-templated transcription elongation"/>
    <property type="evidence" value="ECO:0007669"/>
    <property type="project" value="InterPro"/>
</dbReference>
<dbReference type="EMBL" id="WJEE01000012">
    <property type="protein sequence ID" value="MRI66136.1"/>
    <property type="molecule type" value="Genomic_DNA"/>
</dbReference>
<organism evidence="2 3">
    <name type="scientific">Gracilibacillus thailandensis</name>
    <dbReference type="NCBI Taxonomy" id="563735"/>
    <lineage>
        <taxon>Bacteria</taxon>
        <taxon>Bacillati</taxon>
        <taxon>Bacillota</taxon>
        <taxon>Bacilli</taxon>
        <taxon>Bacillales</taxon>
        <taxon>Bacillaceae</taxon>
        <taxon>Gracilibacillus</taxon>
    </lineage>
</organism>
<comment type="caution">
    <text evidence="2">The sequence shown here is derived from an EMBL/GenBank/DDBJ whole genome shotgun (WGS) entry which is preliminary data.</text>
</comment>